<dbReference type="PROSITE" id="PS01124">
    <property type="entry name" value="HTH_ARAC_FAMILY_2"/>
    <property type="match status" value="1"/>
</dbReference>
<dbReference type="Gene3D" id="3.40.50.2300">
    <property type="match status" value="1"/>
</dbReference>
<dbReference type="InterPro" id="IPR009057">
    <property type="entry name" value="Homeodomain-like_sf"/>
</dbReference>
<dbReference type="RefSeq" id="WP_189000920.1">
    <property type="nucleotide sequence ID" value="NZ_BMHP01000018.1"/>
</dbReference>
<keyword evidence="8" id="KW-1185">Reference proteome</keyword>
<organism evidence="7 8">
    <name type="scientific">Paenibacillus nasutitermitis</name>
    <dbReference type="NCBI Taxonomy" id="1652958"/>
    <lineage>
        <taxon>Bacteria</taxon>
        <taxon>Bacillati</taxon>
        <taxon>Bacillota</taxon>
        <taxon>Bacilli</taxon>
        <taxon>Bacillales</taxon>
        <taxon>Paenibacillaceae</taxon>
        <taxon>Paenibacillus</taxon>
    </lineage>
</organism>
<accession>A0A916ZKB0</accession>
<evidence type="ECO:0000259" key="5">
    <source>
        <dbReference type="PROSITE" id="PS01124"/>
    </source>
</evidence>
<keyword evidence="2" id="KW-0238">DNA-binding</keyword>
<dbReference type="InterPro" id="IPR011006">
    <property type="entry name" value="CheY-like_superfamily"/>
</dbReference>
<dbReference type="SUPFAM" id="SSF52172">
    <property type="entry name" value="CheY-like"/>
    <property type="match status" value="1"/>
</dbReference>
<dbReference type="GO" id="GO:0043565">
    <property type="term" value="F:sequence-specific DNA binding"/>
    <property type="evidence" value="ECO:0007669"/>
    <property type="project" value="InterPro"/>
</dbReference>
<dbReference type="PRINTS" id="PR00032">
    <property type="entry name" value="HTHARAC"/>
</dbReference>
<evidence type="ECO:0000256" key="1">
    <source>
        <dbReference type="ARBA" id="ARBA00023015"/>
    </source>
</evidence>
<reference evidence="7" key="2">
    <citation type="submission" date="2020-09" db="EMBL/GenBank/DDBJ databases">
        <authorList>
            <person name="Sun Q."/>
            <person name="Zhou Y."/>
        </authorList>
    </citation>
    <scope>NUCLEOTIDE SEQUENCE</scope>
    <source>
        <strain evidence="7">CGMCC 1.15178</strain>
    </source>
</reference>
<dbReference type="SUPFAM" id="SSF46689">
    <property type="entry name" value="Homeodomain-like"/>
    <property type="match status" value="2"/>
</dbReference>
<proteinExistence type="predicted"/>
<dbReference type="SMART" id="SM00448">
    <property type="entry name" value="REC"/>
    <property type="match status" value="1"/>
</dbReference>
<evidence type="ECO:0000256" key="3">
    <source>
        <dbReference type="ARBA" id="ARBA00023163"/>
    </source>
</evidence>
<gene>
    <name evidence="7" type="ORF">GCM10010911_71510</name>
</gene>
<dbReference type="PANTHER" id="PTHR43280:SF28">
    <property type="entry name" value="HTH-TYPE TRANSCRIPTIONAL ACTIVATOR RHAS"/>
    <property type="match status" value="1"/>
</dbReference>
<evidence type="ECO:0000313" key="8">
    <source>
        <dbReference type="Proteomes" id="UP000612456"/>
    </source>
</evidence>
<keyword evidence="3" id="KW-0804">Transcription</keyword>
<dbReference type="Pfam" id="PF00072">
    <property type="entry name" value="Response_reg"/>
    <property type="match status" value="1"/>
</dbReference>
<dbReference type="PANTHER" id="PTHR43280">
    <property type="entry name" value="ARAC-FAMILY TRANSCRIPTIONAL REGULATOR"/>
    <property type="match status" value="1"/>
</dbReference>
<dbReference type="AlphaFoldDB" id="A0A916ZKB0"/>
<evidence type="ECO:0000256" key="4">
    <source>
        <dbReference type="PROSITE-ProRule" id="PRU00169"/>
    </source>
</evidence>
<reference evidence="7" key="1">
    <citation type="journal article" date="2014" name="Int. J. Syst. Evol. Microbiol.">
        <title>Complete genome sequence of Corynebacterium casei LMG S-19264T (=DSM 44701T), isolated from a smear-ripened cheese.</title>
        <authorList>
            <consortium name="US DOE Joint Genome Institute (JGI-PGF)"/>
            <person name="Walter F."/>
            <person name="Albersmeier A."/>
            <person name="Kalinowski J."/>
            <person name="Ruckert C."/>
        </authorList>
    </citation>
    <scope>NUCLEOTIDE SEQUENCE</scope>
    <source>
        <strain evidence="7">CGMCC 1.15178</strain>
    </source>
</reference>
<protein>
    <recommendedName>
        <fullName evidence="9">DNA-binding response regulator</fullName>
    </recommendedName>
</protein>
<dbReference type="SMART" id="SM00342">
    <property type="entry name" value="HTH_ARAC"/>
    <property type="match status" value="1"/>
</dbReference>
<feature type="modified residue" description="4-aspartylphosphate" evidence="4">
    <location>
        <position position="54"/>
    </location>
</feature>
<evidence type="ECO:0000313" key="7">
    <source>
        <dbReference type="EMBL" id="GGE02165.1"/>
    </source>
</evidence>
<dbReference type="Gene3D" id="1.10.10.60">
    <property type="entry name" value="Homeodomain-like"/>
    <property type="match status" value="2"/>
</dbReference>
<feature type="domain" description="HTH araC/xylS-type" evidence="5">
    <location>
        <begin position="432"/>
        <end position="530"/>
    </location>
</feature>
<dbReference type="InterPro" id="IPR020449">
    <property type="entry name" value="Tscrpt_reg_AraC-type_HTH"/>
</dbReference>
<keyword evidence="4" id="KW-0597">Phosphoprotein</keyword>
<dbReference type="EMBL" id="BMHP01000018">
    <property type="protein sequence ID" value="GGE02165.1"/>
    <property type="molecule type" value="Genomic_DNA"/>
</dbReference>
<evidence type="ECO:0000259" key="6">
    <source>
        <dbReference type="PROSITE" id="PS50110"/>
    </source>
</evidence>
<dbReference type="InterPro" id="IPR018060">
    <property type="entry name" value="HTH_AraC"/>
</dbReference>
<dbReference type="PROSITE" id="PS50110">
    <property type="entry name" value="RESPONSE_REGULATORY"/>
    <property type="match status" value="1"/>
</dbReference>
<name>A0A916ZKB0_9BACL</name>
<dbReference type="Proteomes" id="UP000612456">
    <property type="component" value="Unassembled WGS sequence"/>
</dbReference>
<evidence type="ECO:0008006" key="9">
    <source>
        <dbReference type="Google" id="ProtNLM"/>
    </source>
</evidence>
<feature type="domain" description="Response regulatory" evidence="6">
    <location>
        <begin position="3"/>
        <end position="119"/>
    </location>
</feature>
<dbReference type="CDD" id="cd17536">
    <property type="entry name" value="REC_YesN-like"/>
    <property type="match status" value="1"/>
</dbReference>
<comment type="caution">
    <text evidence="7">The sequence shown here is derived from an EMBL/GenBank/DDBJ whole genome shotgun (WGS) entry which is preliminary data.</text>
</comment>
<sequence length="533" mass="62667">MYRLLIVDDEELIVNTLSGFLSTQFEELEIHRTYSAYEAIDIMRRVRFDIIISDISMPAMDGMELLEFIKSYWPDCRVIIVTAYNEFEYAYNALKYDNVNFILKVEGYEVIRDTIEQHLRQMEDNQKKEQFFLNLGNRISRMTPYLRSDMLNRILSGDRTLVQSDLDLLNIPLVIDDSVFITVGLLSDLNAAEVKKRLSEISEYVEKRIVLRKISVVFHIFENYAVWFFQKTKDIESQPFEDLANYIHESFSEIPDVLMKQTGETLSLITGHTFLDWTEVPHSFQHSIVHLERMRGDSGVYLLDLSDSAQLHIDERSYPGIEELNHLWNALKNDSKDSFLNLLRTKLVFMNKINDIHLVLPLAAVSAMEWLILEAVRYYDLDQKQYVVDFTKRSNEKKMSGAAWLNRCLELITEIFDHRFLMKEKRYSTLITSVNDYIEQHFTDDLSLTQLAELKHYNPSYLSRIYKEQTGKGLMDYINELRISEAKKLLRETEYKISEVSKRIGYNSSKYFNQVFKKFVGISATSYREGKTE</sequence>
<dbReference type="GO" id="GO:0003700">
    <property type="term" value="F:DNA-binding transcription factor activity"/>
    <property type="evidence" value="ECO:0007669"/>
    <property type="project" value="InterPro"/>
</dbReference>
<dbReference type="InterPro" id="IPR001789">
    <property type="entry name" value="Sig_transdc_resp-reg_receiver"/>
</dbReference>
<dbReference type="GO" id="GO:0000160">
    <property type="term" value="P:phosphorelay signal transduction system"/>
    <property type="evidence" value="ECO:0007669"/>
    <property type="project" value="InterPro"/>
</dbReference>
<dbReference type="Pfam" id="PF12833">
    <property type="entry name" value="HTH_18"/>
    <property type="match status" value="1"/>
</dbReference>
<evidence type="ECO:0000256" key="2">
    <source>
        <dbReference type="ARBA" id="ARBA00023125"/>
    </source>
</evidence>
<keyword evidence="1" id="KW-0805">Transcription regulation</keyword>